<dbReference type="EMBL" id="JAFLQZ010000009">
    <property type="protein sequence ID" value="MBO0359186.1"/>
    <property type="molecule type" value="Genomic_DNA"/>
</dbReference>
<dbReference type="AlphaFoldDB" id="A0A939JBI8"/>
<evidence type="ECO:0000313" key="2">
    <source>
        <dbReference type="Proteomes" id="UP000664144"/>
    </source>
</evidence>
<comment type="caution">
    <text evidence="1">The sequence shown here is derived from an EMBL/GenBank/DDBJ whole genome shotgun (WGS) entry which is preliminary data.</text>
</comment>
<keyword evidence="2" id="KW-1185">Reference proteome</keyword>
<name>A0A939JBI8_9BACT</name>
<reference evidence="1" key="1">
    <citation type="submission" date="2021-03" db="EMBL/GenBank/DDBJ databases">
        <authorList>
            <person name="Kim M.K."/>
        </authorList>
    </citation>
    <scope>NUCLEOTIDE SEQUENCE</scope>
    <source>
        <strain evidence="1">BT186</strain>
    </source>
</reference>
<dbReference type="Proteomes" id="UP000664144">
    <property type="component" value="Unassembled WGS sequence"/>
</dbReference>
<proteinExistence type="predicted"/>
<gene>
    <name evidence="1" type="ORF">J0X19_14590</name>
</gene>
<protein>
    <submittedName>
        <fullName evidence="1">Uncharacterized protein</fullName>
    </submittedName>
</protein>
<organism evidence="1 2">
    <name type="scientific">Hymenobacter telluris</name>
    <dbReference type="NCBI Taxonomy" id="2816474"/>
    <lineage>
        <taxon>Bacteria</taxon>
        <taxon>Pseudomonadati</taxon>
        <taxon>Bacteroidota</taxon>
        <taxon>Cytophagia</taxon>
        <taxon>Cytophagales</taxon>
        <taxon>Hymenobacteraceae</taxon>
        <taxon>Hymenobacter</taxon>
    </lineage>
</organism>
<dbReference type="RefSeq" id="WP_206985107.1">
    <property type="nucleotide sequence ID" value="NZ_JAFLQZ010000009.1"/>
</dbReference>
<sequence length="71" mass="7739">MAEGNDGFYAGRINDTTRTQVDVLLTAYPLGAARLYTFGRGSLVTSNGRTFPNALLGAGGRCTPVFRWRRL</sequence>
<accession>A0A939JBI8</accession>
<evidence type="ECO:0000313" key="1">
    <source>
        <dbReference type="EMBL" id="MBO0359186.1"/>
    </source>
</evidence>